<dbReference type="PROSITE" id="PS51379">
    <property type="entry name" value="4FE4S_FER_2"/>
    <property type="match status" value="1"/>
</dbReference>
<comment type="caution">
    <text evidence="2">The sequence shown here is derived from an EMBL/GenBank/DDBJ whole genome shotgun (WGS) entry which is preliminary data.</text>
</comment>
<evidence type="ECO:0000313" key="3">
    <source>
        <dbReference type="Proteomes" id="UP001220010"/>
    </source>
</evidence>
<dbReference type="PROSITE" id="PS00198">
    <property type="entry name" value="4FE4S_FER_1"/>
    <property type="match status" value="1"/>
</dbReference>
<proteinExistence type="predicted"/>
<dbReference type="RefSeq" id="WP_316965777.1">
    <property type="nucleotide sequence ID" value="NZ_JARFPK010000006.1"/>
</dbReference>
<evidence type="ECO:0000259" key="1">
    <source>
        <dbReference type="PROSITE" id="PS51379"/>
    </source>
</evidence>
<dbReference type="SUPFAM" id="SSF46548">
    <property type="entry name" value="alpha-helical ferredoxin"/>
    <property type="match status" value="1"/>
</dbReference>
<dbReference type="PANTHER" id="PTHR40447">
    <property type="entry name" value="ANAEROBIC SULFITE REDUCTASE SUBUNIT A"/>
    <property type="match status" value="1"/>
</dbReference>
<name>A0ABT5X5P8_9EURY</name>
<dbReference type="InterPro" id="IPR017900">
    <property type="entry name" value="4Fe4S_Fe_S_CS"/>
</dbReference>
<sequence length="337" mass="37512">MTSTTAFFLRREDLIHLLEELSGTVEVVAPVLVWDEAAFATWRGEALALDDKNPLASPVEFFLPKKEVLFRYVQYSGRYTFSEDPPKARLIFGMRACDLRALKVIDGIFGADLSDLPYASKRRSTIIVALNCTSPGEGCFCRSMGSGPVAEEGYDLLLTDLGRGYLVEAGSPAGVYILRAHHRHFEEADPEDIKEKGRLLALAEEKMIKRGPFPNPEKIREAIDGADWEEAGRRCLACGGCSFVCPVCHCFSVLDQGVPDGERLRCRDSCILSGFSRMTSGANPRPDPGERLRHWYLDKFLYIPEKTGLFGCVGCGRCSRVCLGEADRWSFFKEATE</sequence>
<dbReference type="Pfam" id="PF17179">
    <property type="entry name" value="Fer4_22"/>
    <property type="match status" value="1"/>
</dbReference>
<organism evidence="2 3">
    <name type="scientific">Candidatus Methanocrinis natronophilus</name>
    <dbReference type="NCBI Taxonomy" id="3033396"/>
    <lineage>
        <taxon>Archaea</taxon>
        <taxon>Methanobacteriati</taxon>
        <taxon>Methanobacteriota</taxon>
        <taxon>Stenosarchaea group</taxon>
        <taxon>Methanomicrobia</taxon>
        <taxon>Methanotrichales</taxon>
        <taxon>Methanotrichaceae</taxon>
        <taxon>Methanocrinis</taxon>
    </lineage>
</organism>
<feature type="domain" description="4Fe-4S ferredoxin-type" evidence="1">
    <location>
        <begin position="224"/>
        <end position="256"/>
    </location>
</feature>
<reference evidence="2 3" key="1">
    <citation type="submission" date="2023-03" db="EMBL/GenBank/DDBJ databases">
        <title>WGS of Methanotrichaceae archaeon Mx.</title>
        <authorList>
            <person name="Sorokin D.Y."/>
            <person name="Merkel A.Y."/>
        </authorList>
    </citation>
    <scope>NUCLEOTIDE SEQUENCE [LARGE SCALE GENOMIC DNA]</scope>
    <source>
        <strain evidence="2 3">Mx</strain>
    </source>
</reference>
<keyword evidence="3" id="KW-1185">Reference proteome</keyword>
<dbReference type="EMBL" id="JARFPK010000006">
    <property type="protein sequence ID" value="MDF0590018.1"/>
    <property type="molecule type" value="Genomic_DNA"/>
</dbReference>
<protein>
    <submittedName>
        <fullName evidence="2">4Fe-4S dicluster domain-containing protein</fullName>
    </submittedName>
</protein>
<accession>A0ABT5X5P8</accession>
<dbReference type="InterPro" id="IPR017896">
    <property type="entry name" value="4Fe4S_Fe-S-bd"/>
</dbReference>
<dbReference type="Proteomes" id="UP001220010">
    <property type="component" value="Unassembled WGS sequence"/>
</dbReference>
<dbReference type="PANTHER" id="PTHR40447:SF1">
    <property type="entry name" value="ANAEROBIC SULFITE REDUCTASE SUBUNIT A"/>
    <property type="match status" value="1"/>
</dbReference>
<gene>
    <name evidence="2" type="ORF">P0O15_02335</name>
</gene>
<evidence type="ECO:0000313" key="2">
    <source>
        <dbReference type="EMBL" id="MDF0590018.1"/>
    </source>
</evidence>